<accession>A0ABP7L1D4</accession>
<reference evidence="3" key="1">
    <citation type="journal article" date="2019" name="Int. J. Syst. Evol. Microbiol.">
        <title>The Global Catalogue of Microorganisms (GCM) 10K type strain sequencing project: providing services to taxonomists for standard genome sequencing and annotation.</title>
        <authorList>
            <consortium name="The Broad Institute Genomics Platform"/>
            <consortium name="The Broad Institute Genome Sequencing Center for Infectious Disease"/>
            <person name="Wu L."/>
            <person name="Ma J."/>
        </authorList>
    </citation>
    <scope>NUCLEOTIDE SEQUENCE [LARGE SCALE GENOMIC DNA]</scope>
    <source>
        <strain evidence="3">JCM 17543</strain>
    </source>
</reference>
<dbReference type="Proteomes" id="UP001500827">
    <property type="component" value="Unassembled WGS sequence"/>
</dbReference>
<evidence type="ECO:0000313" key="2">
    <source>
        <dbReference type="EMBL" id="GAA3893148.1"/>
    </source>
</evidence>
<organism evidence="2 3">
    <name type="scientific">Sphingomonas limnosediminicola</name>
    <dbReference type="NCBI Taxonomy" id="940133"/>
    <lineage>
        <taxon>Bacteria</taxon>
        <taxon>Pseudomonadati</taxon>
        <taxon>Pseudomonadota</taxon>
        <taxon>Alphaproteobacteria</taxon>
        <taxon>Sphingomonadales</taxon>
        <taxon>Sphingomonadaceae</taxon>
        <taxon>Sphingomonas</taxon>
    </lineage>
</organism>
<dbReference type="EMBL" id="BAABBM010000001">
    <property type="protein sequence ID" value="GAA3893148.1"/>
    <property type="molecule type" value="Genomic_DNA"/>
</dbReference>
<feature type="domain" description="Glycosyl transferase family 1" evidence="1">
    <location>
        <begin position="3"/>
        <end position="59"/>
    </location>
</feature>
<proteinExistence type="predicted"/>
<dbReference type="InterPro" id="IPR001296">
    <property type="entry name" value="Glyco_trans_1"/>
</dbReference>
<keyword evidence="3" id="KW-1185">Reference proteome</keyword>
<comment type="caution">
    <text evidence="2">The sequence shown here is derived from an EMBL/GenBank/DDBJ whole genome shotgun (WGS) entry which is preliminary data.</text>
</comment>
<dbReference type="Pfam" id="PF00534">
    <property type="entry name" value="Glycos_transf_1"/>
    <property type="match status" value="1"/>
</dbReference>
<gene>
    <name evidence="2" type="ORF">GCM10022276_10420</name>
</gene>
<name>A0ABP7L1D4_9SPHN</name>
<protein>
    <recommendedName>
        <fullName evidence="1">Glycosyl transferase family 1 domain-containing protein</fullName>
    </recommendedName>
</protein>
<dbReference type="Gene3D" id="3.40.50.2000">
    <property type="entry name" value="Glycogen Phosphorylase B"/>
    <property type="match status" value="1"/>
</dbReference>
<evidence type="ECO:0000313" key="3">
    <source>
        <dbReference type="Proteomes" id="UP001500827"/>
    </source>
</evidence>
<sequence>MGHGLVPIVTRHGGMEDHVLDGVRGWLVDERDVDTMSSRIIEMTEKHDLRRKLGCAAREFVLSNFSGDVVYPRLRGLIGLEA</sequence>
<evidence type="ECO:0000259" key="1">
    <source>
        <dbReference type="Pfam" id="PF00534"/>
    </source>
</evidence>
<dbReference type="SUPFAM" id="SSF53756">
    <property type="entry name" value="UDP-Glycosyltransferase/glycogen phosphorylase"/>
    <property type="match status" value="1"/>
</dbReference>